<dbReference type="GO" id="GO:0034338">
    <property type="term" value="F:short-chain carboxylesterase activity"/>
    <property type="evidence" value="ECO:0007669"/>
    <property type="project" value="TreeGrafter"/>
</dbReference>
<evidence type="ECO:0000256" key="1">
    <source>
        <dbReference type="ARBA" id="ARBA00010884"/>
    </source>
</evidence>
<keyword evidence="4" id="KW-1185">Reference proteome</keyword>
<gene>
    <name evidence="3" type="ORF">C0Q70_08544</name>
</gene>
<keyword evidence="2" id="KW-1133">Transmembrane helix</keyword>
<keyword evidence="2" id="KW-0472">Membrane</keyword>
<dbReference type="EMBL" id="PZQS01000004">
    <property type="protein sequence ID" value="PVD33095.1"/>
    <property type="molecule type" value="Genomic_DNA"/>
</dbReference>
<evidence type="ECO:0008006" key="5">
    <source>
        <dbReference type="Google" id="ProtNLM"/>
    </source>
</evidence>
<organism evidence="3 4">
    <name type="scientific">Pomacea canaliculata</name>
    <name type="common">Golden apple snail</name>
    <dbReference type="NCBI Taxonomy" id="400727"/>
    <lineage>
        <taxon>Eukaryota</taxon>
        <taxon>Metazoa</taxon>
        <taxon>Spiralia</taxon>
        <taxon>Lophotrochozoa</taxon>
        <taxon>Mollusca</taxon>
        <taxon>Gastropoda</taxon>
        <taxon>Caenogastropoda</taxon>
        <taxon>Architaenioglossa</taxon>
        <taxon>Ampullarioidea</taxon>
        <taxon>Ampullariidae</taxon>
        <taxon>Pomacea</taxon>
    </lineage>
</organism>
<proteinExistence type="inferred from homology"/>
<protein>
    <recommendedName>
        <fullName evidence="5">Serine aminopeptidase S33 domain-containing protein</fullName>
    </recommendedName>
</protein>
<evidence type="ECO:0000313" key="3">
    <source>
        <dbReference type="EMBL" id="PVD33095.1"/>
    </source>
</evidence>
<comment type="caution">
    <text evidence="3">The sequence shown here is derived from an EMBL/GenBank/DDBJ whole genome shotgun (WGS) entry which is preliminary data.</text>
</comment>
<dbReference type="ESTHER" id="pomca-a0a2t7pi47">
    <property type="family name" value="abh_upf0017"/>
</dbReference>
<dbReference type="SUPFAM" id="SSF53474">
    <property type="entry name" value="alpha/beta-Hydrolases"/>
    <property type="match status" value="1"/>
</dbReference>
<dbReference type="InterPro" id="IPR029058">
    <property type="entry name" value="AB_hydrolase_fold"/>
</dbReference>
<accession>A0A2T7PI47</accession>
<dbReference type="Proteomes" id="UP000245119">
    <property type="component" value="Linkage Group LG4"/>
</dbReference>
<evidence type="ECO:0000313" key="4">
    <source>
        <dbReference type="Proteomes" id="UP000245119"/>
    </source>
</evidence>
<dbReference type="AlphaFoldDB" id="A0A2T7PI47"/>
<dbReference type="InterPro" id="IPR050960">
    <property type="entry name" value="AB_hydrolase_4_sf"/>
</dbReference>
<dbReference type="PANTHER" id="PTHR10794:SF93">
    <property type="entry name" value="SERINE AMINOPEPTIDASE S33 DOMAIN-CONTAINING PROTEIN"/>
    <property type="match status" value="1"/>
</dbReference>
<sequence length="443" mass="48023">MVVGEDGASGLRAAVALCVMYWLLLSYPLTLALTCLGTLLITVLIYLKRLLRALECPARLTCRDSALARHVGAHCPTFRRILRLPAWARNCHVQSCLGLLACRQGAHFAREYLQLHDGGLLALDWAVGSQYVSPAHPLLLLLPDLTGSAVQLSALCCQALTLGMRAVVINRRGQAGSIVSTPKLPGYGDTSDLREVIGYLQRTHQRAALCAVGVGTGGDALLSYLGQFGSSARLSAAVCISPSYNAADTLHGLPTPYLQLYLSHLKQAVLSNAQVFGPLVQRARGAWSVKEFDQKVVSTCAGYNDLEDFWEDNEPLREADEVSAPVLCVSSLDDPVCRPQHIPYDLFRALPNFFLLTLPHGGHAGFRQGLGGLSWAEAAAMDFVQAMLSFQPCTCYVANGVHVATQTNDLLDWTPDPLTLDLVTLEPEDTSRLPRTLPAEWHG</sequence>
<feature type="transmembrane region" description="Helical" evidence="2">
    <location>
        <begin position="20"/>
        <end position="47"/>
    </location>
</feature>
<dbReference type="OrthoDB" id="247542at2759"/>
<evidence type="ECO:0000256" key="2">
    <source>
        <dbReference type="SAM" id="Phobius"/>
    </source>
</evidence>
<dbReference type="PANTHER" id="PTHR10794">
    <property type="entry name" value="ABHYDROLASE DOMAIN-CONTAINING PROTEIN"/>
    <property type="match status" value="1"/>
</dbReference>
<comment type="similarity">
    <text evidence="1">Belongs to the AB hydrolase superfamily. AB hydrolase 4 family.</text>
</comment>
<dbReference type="GO" id="GO:0047372">
    <property type="term" value="F:monoacylglycerol lipase activity"/>
    <property type="evidence" value="ECO:0007669"/>
    <property type="project" value="TreeGrafter"/>
</dbReference>
<keyword evidence="2" id="KW-0812">Transmembrane</keyword>
<reference evidence="3 4" key="1">
    <citation type="submission" date="2018-04" db="EMBL/GenBank/DDBJ databases">
        <title>The genome of golden apple snail Pomacea canaliculata provides insight into stress tolerance and invasive adaptation.</title>
        <authorList>
            <person name="Liu C."/>
            <person name="Liu B."/>
            <person name="Ren Y."/>
            <person name="Zhang Y."/>
            <person name="Wang H."/>
            <person name="Li S."/>
            <person name="Jiang F."/>
            <person name="Yin L."/>
            <person name="Zhang G."/>
            <person name="Qian W."/>
            <person name="Fan W."/>
        </authorList>
    </citation>
    <scope>NUCLEOTIDE SEQUENCE [LARGE SCALE GENOMIC DNA]</scope>
    <source>
        <strain evidence="3">SZHN2017</strain>
        <tissue evidence="3">Muscle</tissue>
    </source>
</reference>
<name>A0A2T7PI47_POMCA</name>
<dbReference type="Gene3D" id="3.40.50.1820">
    <property type="entry name" value="alpha/beta hydrolase"/>
    <property type="match status" value="1"/>
</dbReference>